<accession>A0AAD9DGI5</accession>
<dbReference type="EMBL" id="JATAAI010000006">
    <property type="protein sequence ID" value="KAK1745229.1"/>
    <property type="molecule type" value="Genomic_DNA"/>
</dbReference>
<dbReference type="AlphaFoldDB" id="A0AAD9DGI5"/>
<keyword evidence="3" id="KW-1185">Reference proteome</keyword>
<dbReference type="Proteomes" id="UP001224775">
    <property type="component" value="Unassembled WGS sequence"/>
</dbReference>
<sequence>MESTGKRTRRQPNRYADEAAKITERSMKTKQKKAAASSKKTASTTTSATNASRGKLLKKELAKYNLTRRKDSKLCDAFVKGTTNKSVEEVADVMCRMKYLYGGYCKEFNKEIREVEDEIDREVDDIAEQYKGYNSDPFSEFEGYYRGIRGDACSEVTGYYSFADYKLDVANAWTAFPEQWPWM</sequence>
<proteinExistence type="predicted"/>
<evidence type="ECO:0000256" key="1">
    <source>
        <dbReference type="SAM" id="MobiDB-lite"/>
    </source>
</evidence>
<evidence type="ECO:0000313" key="2">
    <source>
        <dbReference type="EMBL" id="KAK1745229.1"/>
    </source>
</evidence>
<comment type="caution">
    <text evidence="2">The sequence shown here is derived from an EMBL/GenBank/DDBJ whole genome shotgun (WGS) entry which is preliminary data.</text>
</comment>
<feature type="compositionally biased region" description="Basic residues" evidence="1">
    <location>
        <begin position="1"/>
        <end position="12"/>
    </location>
</feature>
<name>A0AAD9DGI5_9STRA</name>
<feature type="region of interest" description="Disordered" evidence="1">
    <location>
        <begin position="1"/>
        <end position="52"/>
    </location>
</feature>
<feature type="compositionally biased region" description="Low complexity" evidence="1">
    <location>
        <begin position="34"/>
        <end position="52"/>
    </location>
</feature>
<gene>
    <name evidence="2" type="ORF">QTG54_004520</name>
</gene>
<protein>
    <submittedName>
        <fullName evidence="2">Uncharacterized protein</fullName>
    </submittedName>
</protein>
<feature type="compositionally biased region" description="Basic and acidic residues" evidence="1">
    <location>
        <begin position="15"/>
        <end position="27"/>
    </location>
</feature>
<organism evidence="2 3">
    <name type="scientific">Skeletonema marinoi</name>
    <dbReference type="NCBI Taxonomy" id="267567"/>
    <lineage>
        <taxon>Eukaryota</taxon>
        <taxon>Sar</taxon>
        <taxon>Stramenopiles</taxon>
        <taxon>Ochrophyta</taxon>
        <taxon>Bacillariophyta</taxon>
        <taxon>Coscinodiscophyceae</taxon>
        <taxon>Thalassiosirophycidae</taxon>
        <taxon>Thalassiosirales</taxon>
        <taxon>Skeletonemataceae</taxon>
        <taxon>Skeletonema</taxon>
        <taxon>Skeletonema marinoi-dohrnii complex</taxon>
    </lineage>
</organism>
<reference evidence="2" key="1">
    <citation type="submission" date="2023-06" db="EMBL/GenBank/DDBJ databases">
        <title>Survivors Of The Sea: Transcriptome response of Skeletonema marinoi to long-term dormancy.</title>
        <authorList>
            <person name="Pinder M.I.M."/>
            <person name="Kourtchenko O."/>
            <person name="Robertson E.K."/>
            <person name="Larsson T."/>
            <person name="Maumus F."/>
            <person name="Osuna-Cruz C.M."/>
            <person name="Vancaester E."/>
            <person name="Stenow R."/>
            <person name="Vandepoele K."/>
            <person name="Ploug H."/>
            <person name="Bruchert V."/>
            <person name="Godhe A."/>
            <person name="Topel M."/>
        </authorList>
    </citation>
    <scope>NUCLEOTIDE SEQUENCE</scope>
    <source>
        <strain evidence="2">R05AC</strain>
    </source>
</reference>
<evidence type="ECO:0000313" key="3">
    <source>
        <dbReference type="Proteomes" id="UP001224775"/>
    </source>
</evidence>